<accession>E7RW85</accession>
<dbReference type="Pfam" id="PF25954">
    <property type="entry name" value="Beta-barrel_RND_2"/>
    <property type="match status" value="1"/>
</dbReference>
<dbReference type="RefSeq" id="WP_005672894.1">
    <property type="nucleotide sequence ID" value="NZ_CP146288.1"/>
</dbReference>
<proteinExistence type="inferred from homology"/>
<evidence type="ECO:0000259" key="7">
    <source>
        <dbReference type="Pfam" id="PF25954"/>
    </source>
</evidence>
<feature type="coiled-coil region" evidence="4">
    <location>
        <begin position="117"/>
        <end position="175"/>
    </location>
</feature>
<reference evidence="9 10" key="1">
    <citation type="submission" date="2010-12" db="EMBL/GenBank/DDBJ databases">
        <authorList>
            <person name="Muzny D."/>
            <person name="Qin X."/>
            <person name="Deng J."/>
            <person name="Jiang H."/>
            <person name="Liu Y."/>
            <person name="Qu J."/>
            <person name="Song X.-Z."/>
            <person name="Zhang L."/>
            <person name="Thornton R."/>
            <person name="Coyle M."/>
            <person name="Francisco L."/>
            <person name="Jackson L."/>
            <person name="Javaid M."/>
            <person name="Korchina V."/>
            <person name="Kovar C."/>
            <person name="Mata R."/>
            <person name="Mathew T."/>
            <person name="Ngo R."/>
            <person name="Nguyen L."/>
            <person name="Nguyen N."/>
            <person name="Okwuonu G."/>
            <person name="Ongeri F."/>
            <person name="Pham C."/>
            <person name="Simmons D."/>
            <person name="Wilczek-Boney K."/>
            <person name="Hale W."/>
            <person name="Jakkamsetti A."/>
            <person name="Pham P."/>
            <person name="Ruth R."/>
            <person name="San Lucas F."/>
            <person name="Warren J."/>
            <person name="Zhang J."/>
            <person name="Zhao Z."/>
            <person name="Zhou C."/>
            <person name="Zhu D."/>
            <person name="Lee S."/>
            <person name="Bess C."/>
            <person name="Blankenburg K."/>
            <person name="Forbes L."/>
            <person name="Fu Q."/>
            <person name="Gubbala S."/>
            <person name="Hirani K."/>
            <person name="Jayaseelan J.C."/>
            <person name="Lara F."/>
            <person name="Munidasa M."/>
            <person name="Palculict T."/>
            <person name="Patil S."/>
            <person name="Pu L.-L."/>
            <person name="Saada N."/>
            <person name="Tang L."/>
            <person name="Weissenberger G."/>
            <person name="Zhu Y."/>
            <person name="Hemphill L."/>
            <person name="Shang Y."/>
            <person name="Youmans B."/>
            <person name="Ayvaz T."/>
            <person name="Ross M."/>
            <person name="Santibanez J."/>
            <person name="Aqrawi P."/>
            <person name="Gross S."/>
            <person name="Joshi V."/>
            <person name="Fowler G."/>
            <person name="Nazareth L."/>
            <person name="Reid J."/>
            <person name="Worley K."/>
            <person name="Petrosino J."/>
            <person name="Highlander S."/>
            <person name="Gibbs R."/>
        </authorList>
    </citation>
    <scope>NUCLEOTIDE SEQUENCE [LARGE SCALE GENOMIC DNA]</scope>
    <source>
        <strain evidence="9 10">ATCC 51599</strain>
    </source>
</reference>
<dbReference type="NCBIfam" id="TIGR01730">
    <property type="entry name" value="RND_mfp"/>
    <property type="match status" value="1"/>
</dbReference>
<dbReference type="InterPro" id="IPR006143">
    <property type="entry name" value="RND_pump_MFP"/>
</dbReference>
<comment type="similarity">
    <text evidence="2">Belongs to the membrane fusion protein (MFP) (TC 8.A.1) family.</text>
</comment>
<evidence type="ECO:0000256" key="1">
    <source>
        <dbReference type="ARBA" id="ARBA00004196"/>
    </source>
</evidence>
<dbReference type="AlphaFoldDB" id="E7RW85"/>
<dbReference type="Pfam" id="PF25917">
    <property type="entry name" value="BSH_RND"/>
    <property type="match status" value="1"/>
</dbReference>
<feature type="compositionally biased region" description="Basic and acidic residues" evidence="5">
    <location>
        <begin position="382"/>
        <end position="395"/>
    </location>
</feature>
<comment type="subcellular location">
    <subcellularLocation>
        <location evidence="1">Cell envelope</location>
    </subcellularLocation>
</comment>
<feature type="region of interest" description="Disordered" evidence="5">
    <location>
        <begin position="360"/>
        <end position="395"/>
    </location>
</feature>
<keyword evidence="10" id="KW-1185">Reference proteome</keyword>
<name>E7RW85_9BURK</name>
<dbReference type="EMBL" id="AEQP01000003">
    <property type="protein sequence ID" value="EFV95260.1"/>
    <property type="molecule type" value="Genomic_DNA"/>
</dbReference>
<feature type="domain" description="Multidrug resistance protein MdtA-like C-terminal permuted SH3" evidence="8">
    <location>
        <begin position="294"/>
        <end position="354"/>
    </location>
</feature>
<evidence type="ECO:0000259" key="6">
    <source>
        <dbReference type="Pfam" id="PF25917"/>
    </source>
</evidence>
<evidence type="ECO:0000259" key="8">
    <source>
        <dbReference type="Pfam" id="PF25967"/>
    </source>
</evidence>
<dbReference type="HOGENOM" id="CLU_018816_1_0_4"/>
<dbReference type="InterPro" id="IPR058627">
    <property type="entry name" value="MdtA-like_C"/>
</dbReference>
<keyword evidence="4" id="KW-0175">Coiled coil</keyword>
<evidence type="ECO:0000313" key="9">
    <source>
        <dbReference type="EMBL" id="EFV95260.1"/>
    </source>
</evidence>
<keyword evidence="3" id="KW-0813">Transport</keyword>
<evidence type="ECO:0000256" key="2">
    <source>
        <dbReference type="ARBA" id="ARBA00009477"/>
    </source>
</evidence>
<dbReference type="Gene3D" id="2.40.30.170">
    <property type="match status" value="1"/>
</dbReference>
<evidence type="ECO:0000256" key="4">
    <source>
        <dbReference type="SAM" id="Coils"/>
    </source>
</evidence>
<dbReference type="Gene3D" id="1.10.287.470">
    <property type="entry name" value="Helix hairpin bin"/>
    <property type="match status" value="1"/>
</dbReference>
<evidence type="ECO:0000313" key="10">
    <source>
        <dbReference type="Proteomes" id="UP000011021"/>
    </source>
</evidence>
<sequence>MICCLPPSSLARSPFRTLALTCLGAFLLVGCGQKPAHHEEPPRPVLSEVIRPAPLLDGWSLAGEVRARAEVSYAFQTGGRVIERQVDTGDTVTVGEVLARIDPVDLKPLVNARRADQLAARSELQLAQADLERAERLHARNFVSSANVDRARAAVDVAKARLKAANAQAHQADNAFGYRQLVSKVDGVVTAVQVEAGQVVAAGQPVMRVAAQGDVEVAVAIPEADLARTRSAGTWRVEFPGLPGKHWEAMLRELSPAADPASRTYAARLALQGDTHEVALGMSAVVHAPRTDADVLSVPLSALYSRDDGAQVWVLDRSSSTVRARPVVLGAASGNRVVIRQGLSAGDEVVVAGANLLRDGQKVQLPGKRQDSQGTGQGGSEGHGRPDGQRKNGGA</sequence>
<organism evidence="9 10">
    <name type="scientific">Lautropia mirabilis ATCC 51599</name>
    <dbReference type="NCBI Taxonomy" id="887898"/>
    <lineage>
        <taxon>Bacteria</taxon>
        <taxon>Pseudomonadati</taxon>
        <taxon>Pseudomonadota</taxon>
        <taxon>Betaproteobacteria</taxon>
        <taxon>Burkholderiales</taxon>
        <taxon>Burkholderiaceae</taxon>
        <taxon>Lautropia</taxon>
    </lineage>
</organism>
<evidence type="ECO:0000256" key="5">
    <source>
        <dbReference type="SAM" id="MobiDB-lite"/>
    </source>
</evidence>
<dbReference type="Gene3D" id="2.40.50.100">
    <property type="match status" value="1"/>
</dbReference>
<dbReference type="PANTHER" id="PTHR30469:SF38">
    <property type="entry name" value="HLYD FAMILY SECRETION PROTEIN"/>
    <property type="match status" value="1"/>
</dbReference>
<dbReference type="PANTHER" id="PTHR30469">
    <property type="entry name" value="MULTIDRUG RESISTANCE PROTEIN MDTA"/>
    <property type="match status" value="1"/>
</dbReference>
<dbReference type="InterPro" id="IPR058625">
    <property type="entry name" value="MdtA-like_BSH"/>
</dbReference>
<dbReference type="GO" id="GO:0015562">
    <property type="term" value="F:efflux transmembrane transporter activity"/>
    <property type="evidence" value="ECO:0007669"/>
    <property type="project" value="TreeGrafter"/>
</dbReference>
<dbReference type="InterPro" id="IPR058792">
    <property type="entry name" value="Beta-barrel_RND_2"/>
</dbReference>
<dbReference type="STRING" id="887898.HMPREF0551_0748"/>
<comment type="caution">
    <text evidence="9">The sequence shown here is derived from an EMBL/GenBank/DDBJ whole genome shotgun (WGS) entry which is preliminary data.</text>
</comment>
<protein>
    <submittedName>
        <fullName evidence="9">Efflux transporter, RND family, MFP subunit</fullName>
    </submittedName>
</protein>
<dbReference type="Gene3D" id="2.40.420.20">
    <property type="match status" value="1"/>
</dbReference>
<dbReference type="SUPFAM" id="SSF111369">
    <property type="entry name" value="HlyD-like secretion proteins"/>
    <property type="match status" value="1"/>
</dbReference>
<gene>
    <name evidence="9" type="ORF">HMPREF0551_0748</name>
</gene>
<dbReference type="GO" id="GO:1990281">
    <property type="term" value="C:efflux pump complex"/>
    <property type="evidence" value="ECO:0007669"/>
    <property type="project" value="TreeGrafter"/>
</dbReference>
<evidence type="ECO:0000256" key="3">
    <source>
        <dbReference type="ARBA" id="ARBA00022448"/>
    </source>
</evidence>
<dbReference type="Pfam" id="PF25967">
    <property type="entry name" value="RND-MFP_C"/>
    <property type="match status" value="1"/>
</dbReference>
<feature type="domain" description="Multidrug resistance protein MdtA-like barrel-sandwich hybrid" evidence="6">
    <location>
        <begin position="76"/>
        <end position="208"/>
    </location>
</feature>
<dbReference type="Proteomes" id="UP000011021">
    <property type="component" value="Unassembled WGS sequence"/>
</dbReference>
<dbReference type="eggNOG" id="COG0845">
    <property type="taxonomic scope" value="Bacteria"/>
</dbReference>
<feature type="domain" description="CusB-like beta-barrel" evidence="7">
    <location>
        <begin position="217"/>
        <end position="287"/>
    </location>
</feature>